<sequence>MLINIIYLICVNIALVIGASNSLYDKHELGSFPRCIKGCICDTDEANRKRVTCNSGGLTKLPINLIDESTKVLIIDGKPDQENTLNLGKIFDKLTVLEEIKISHSRLPAIGESSFWPGYKLKSIDLSHNSISILSQRDFYNLSHLTSLDLSDNRLNERNIPSAPFSYLISLKRLSLARNNIRSIVPRMFYPLTSLEHLDLSGNPLSDIKADYFIDLPVLSYLSLEACGLKDIQSKIYKPLNNLQELNLKGNRLTFLTSFGFKPLTNLRTLHLDNNRLMTLSDETFAGLQLNHLGLSSNNITGLSACTFCSSTIESLDLSHNRIRGIVDNLLEPINGSLIKLNFNNNPSLINPGLSVSHLIKPLRKLQYLSLAEIALDDSVSEDIFSNSSSLLTLDLSANNFAAIQPSLFVPLHHLEALNLSHNSLSSLDESVLETFDSITTLRLIALHNNPWSCYRCHILPLINWLNKLPPAYVNLCSTFGHNADKFCVKCSTPSHLEGQSIHKISDDDIEFCPNQYTKIQMRLTYPQPKIGMVLGVLVIISLTFLIIIIGLIYRRQGAVYYTNEKEPNHCLTHPEEAIDEAFIIDCTDESDLKKHFNDKIISLEGSPNLKDNYISAISPSTLSPYSTYTSFEPRLRY</sequence>
<feature type="transmembrane region" description="Helical" evidence="4">
    <location>
        <begin position="6"/>
        <end position="24"/>
    </location>
</feature>
<keyword evidence="6" id="KW-1185">Reference proteome</keyword>
<dbReference type="EMBL" id="CAEY01000383">
    <property type="status" value="NOT_ANNOTATED_CDS"/>
    <property type="molecule type" value="Genomic_DNA"/>
</dbReference>
<keyword evidence="4" id="KW-1133">Transmembrane helix</keyword>
<dbReference type="STRING" id="32264.T1KR42"/>
<dbReference type="SMART" id="SM00369">
    <property type="entry name" value="LRR_TYP"/>
    <property type="match status" value="13"/>
</dbReference>
<evidence type="ECO:0000313" key="6">
    <source>
        <dbReference type="Proteomes" id="UP000015104"/>
    </source>
</evidence>
<dbReference type="AlphaFoldDB" id="T1KR42"/>
<dbReference type="PROSITE" id="PS51450">
    <property type="entry name" value="LRR"/>
    <property type="match status" value="4"/>
</dbReference>
<dbReference type="PANTHER" id="PTHR24366">
    <property type="entry name" value="IG(IMMUNOGLOBULIN) AND LRR(LEUCINE RICH REPEAT) DOMAINS"/>
    <property type="match status" value="1"/>
</dbReference>
<reference evidence="6" key="1">
    <citation type="submission" date="2011-08" db="EMBL/GenBank/DDBJ databases">
        <authorList>
            <person name="Rombauts S."/>
        </authorList>
    </citation>
    <scope>NUCLEOTIDE SEQUENCE</scope>
    <source>
        <strain evidence="6">London</strain>
    </source>
</reference>
<dbReference type="OrthoDB" id="9229163at2759"/>
<dbReference type="PRINTS" id="PR00019">
    <property type="entry name" value="LEURICHRPT"/>
</dbReference>
<dbReference type="Proteomes" id="UP000015104">
    <property type="component" value="Unassembled WGS sequence"/>
</dbReference>
<dbReference type="InterPro" id="IPR001611">
    <property type="entry name" value="Leu-rich_rpt"/>
</dbReference>
<keyword evidence="1" id="KW-0433">Leucine-rich repeat</keyword>
<dbReference type="Pfam" id="PF13516">
    <property type="entry name" value="LRR_6"/>
    <property type="match status" value="1"/>
</dbReference>
<dbReference type="HOGENOM" id="CLU_000288_18_6_1"/>
<keyword evidence="2" id="KW-0732">Signal</keyword>
<dbReference type="Pfam" id="PF13855">
    <property type="entry name" value="LRR_8"/>
    <property type="match status" value="4"/>
</dbReference>
<dbReference type="eggNOG" id="KOG0619">
    <property type="taxonomic scope" value="Eukaryota"/>
</dbReference>
<accession>T1KR42</accession>
<keyword evidence="4" id="KW-0812">Transmembrane</keyword>
<reference evidence="5" key="2">
    <citation type="submission" date="2015-06" db="UniProtKB">
        <authorList>
            <consortium name="EnsemblMetazoa"/>
        </authorList>
    </citation>
    <scope>IDENTIFICATION</scope>
</reference>
<keyword evidence="4" id="KW-0472">Membrane</keyword>
<dbReference type="PANTHER" id="PTHR24366:SF161">
    <property type="entry name" value="TIR DOMAIN-CONTAINING PROTEIN"/>
    <property type="match status" value="1"/>
</dbReference>
<evidence type="ECO:0008006" key="7">
    <source>
        <dbReference type="Google" id="ProtNLM"/>
    </source>
</evidence>
<evidence type="ECO:0000256" key="4">
    <source>
        <dbReference type="SAM" id="Phobius"/>
    </source>
</evidence>
<evidence type="ECO:0000256" key="1">
    <source>
        <dbReference type="ARBA" id="ARBA00022614"/>
    </source>
</evidence>
<organism evidence="5 6">
    <name type="scientific">Tetranychus urticae</name>
    <name type="common">Two-spotted spider mite</name>
    <dbReference type="NCBI Taxonomy" id="32264"/>
    <lineage>
        <taxon>Eukaryota</taxon>
        <taxon>Metazoa</taxon>
        <taxon>Ecdysozoa</taxon>
        <taxon>Arthropoda</taxon>
        <taxon>Chelicerata</taxon>
        <taxon>Arachnida</taxon>
        <taxon>Acari</taxon>
        <taxon>Acariformes</taxon>
        <taxon>Trombidiformes</taxon>
        <taxon>Prostigmata</taxon>
        <taxon>Eleutherengona</taxon>
        <taxon>Raphignathae</taxon>
        <taxon>Tetranychoidea</taxon>
        <taxon>Tetranychidae</taxon>
        <taxon>Tetranychus</taxon>
    </lineage>
</organism>
<evidence type="ECO:0000313" key="5">
    <source>
        <dbReference type="EnsemblMetazoa" id="tetur18g02190.1"/>
    </source>
</evidence>
<evidence type="ECO:0000256" key="3">
    <source>
        <dbReference type="ARBA" id="ARBA00022737"/>
    </source>
</evidence>
<dbReference type="OMA" id="CHITPLM"/>
<evidence type="ECO:0000256" key="2">
    <source>
        <dbReference type="ARBA" id="ARBA00022729"/>
    </source>
</evidence>
<gene>
    <name evidence="5" type="primary">107366449</name>
</gene>
<proteinExistence type="predicted"/>
<keyword evidence="3" id="KW-0677">Repeat</keyword>
<dbReference type="Gene3D" id="3.80.10.10">
    <property type="entry name" value="Ribonuclease Inhibitor"/>
    <property type="match status" value="3"/>
</dbReference>
<dbReference type="SMART" id="SM00365">
    <property type="entry name" value="LRR_SD22"/>
    <property type="match status" value="6"/>
</dbReference>
<protein>
    <recommendedName>
        <fullName evidence="7">LRRCT domain-containing protein</fullName>
    </recommendedName>
</protein>
<dbReference type="SUPFAM" id="SSF52058">
    <property type="entry name" value="L domain-like"/>
    <property type="match status" value="1"/>
</dbReference>
<dbReference type="InterPro" id="IPR032675">
    <property type="entry name" value="LRR_dom_sf"/>
</dbReference>
<name>T1KR42_TETUR</name>
<feature type="transmembrane region" description="Helical" evidence="4">
    <location>
        <begin position="531"/>
        <end position="554"/>
    </location>
</feature>
<dbReference type="InterPro" id="IPR003591">
    <property type="entry name" value="Leu-rich_rpt_typical-subtyp"/>
</dbReference>
<dbReference type="EnsemblMetazoa" id="tetur18g02190.1">
    <property type="protein sequence ID" value="tetur18g02190.1"/>
    <property type="gene ID" value="tetur18g02190"/>
</dbReference>